<dbReference type="EMBL" id="OBEG01000003">
    <property type="protein sequence ID" value="SNY83939.1"/>
    <property type="molecule type" value="Genomic_DNA"/>
</dbReference>
<dbReference type="RefSeq" id="WP_097245821.1">
    <property type="nucleotide sequence ID" value="NZ_OBEG01000003.1"/>
</dbReference>
<dbReference type="OrthoDB" id="4551208at2"/>
<evidence type="ECO:0000313" key="1">
    <source>
        <dbReference type="EMBL" id="SNY83939.1"/>
    </source>
</evidence>
<evidence type="ECO:0000313" key="2">
    <source>
        <dbReference type="Proteomes" id="UP000219565"/>
    </source>
</evidence>
<reference evidence="1 2" key="1">
    <citation type="submission" date="2017-09" db="EMBL/GenBank/DDBJ databases">
        <authorList>
            <person name="Ehlers B."/>
            <person name="Leendertz F.H."/>
        </authorList>
    </citation>
    <scope>NUCLEOTIDE SEQUENCE [LARGE SCALE GENOMIC DNA]</scope>
    <source>
        <strain evidence="1 2">DSM 45537</strain>
    </source>
</reference>
<protein>
    <submittedName>
        <fullName evidence="1">Uncharacterized protein</fullName>
    </submittedName>
</protein>
<name>A0A285LG37_9NOCA</name>
<dbReference type="AlphaFoldDB" id="A0A285LG37"/>
<keyword evidence="2" id="KW-1185">Reference proteome</keyword>
<sequence length="348" mass="36261">MPTVYDADIQITMRGVEDSVGLPFTVNPFELADREALIEIRQGPPGAPGPQGEPAWPWIWQGDITNFAALTALGLGQADARKAWRVVAENAVYFWTGVDWIRFANAFQAPGPQGPPTVLTGSATAGATGSSAAASITGTAPNQTLSITLPRGQTGDPGDPGSAGAIAAAADVADLTEARDGSVLAWDAAASRWKGVPNPKLAGPWAVASGQFSAASNINAEMKTVATMTIPAQPVAWRPIVISGHLTVRVHVAAHDDTRVILEVRLGSATGPLIGYGQAISTTNNGEVLMCPRWEVPITPDSTHATVAPNQTATLYVVARRVSGVRAYTIVNQGAQLVVMAQPLKVQP</sequence>
<gene>
    <name evidence="1" type="ORF">SAMN04244553_3580</name>
</gene>
<accession>A0A285LG37</accession>
<organism evidence="1 2">
    <name type="scientific">Nocardia amikacinitolerans</name>
    <dbReference type="NCBI Taxonomy" id="756689"/>
    <lineage>
        <taxon>Bacteria</taxon>
        <taxon>Bacillati</taxon>
        <taxon>Actinomycetota</taxon>
        <taxon>Actinomycetes</taxon>
        <taxon>Mycobacteriales</taxon>
        <taxon>Nocardiaceae</taxon>
        <taxon>Nocardia</taxon>
    </lineage>
</organism>
<dbReference type="Proteomes" id="UP000219565">
    <property type="component" value="Unassembled WGS sequence"/>
</dbReference>
<proteinExistence type="predicted"/>